<dbReference type="InterPro" id="IPR050173">
    <property type="entry name" value="ABC_transporter_C-like"/>
</dbReference>
<dbReference type="PANTHER" id="PTHR24223:SF456">
    <property type="entry name" value="MULTIDRUG RESISTANCE-ASSOCIATED PROTEIN LETHAL(2)03659"/>
    <property type="match status" value="1"/>
</dbReference>
<comment type="caution">
    <text evidence="7">The sequence shown here is derived from an EMBL/GenBank/DDBJ whole genome shotgun (WGS) entry which is preliminary data.</text>
</comment>
<evidence type="ECO:0000256" key="4">
    <source>
        <dbReference type="ARBA" id="ARBA00022840"/>
    </source>
</evidence>
<dbReference type="Proteomes" id="UP001172102">
    <property type="component" value="Unassembled WGS sequence"/>
</dbReference>
<evidence type="ECO:0000259" key="6">
    <source>
        <dbReference type="Pfam" id="PF00005"/>
    </source>
</evidence>
<keyword evidence="7" id="KW-0378">Hydrolase</keyword>
<dbReference type="Gene3D" id="3.40.50.300">
    <property type="entry name" value="P-loop containing nucleotide triphosphate hydrolases"/>
    <property type="match status" value="1"/>
</dbReference>
<evidence type="ECO:0000256" key="5">
    <source>
        <dbReference type="SAM" id="MobiDB-lite"/>
    </source>
</evidence>
<dbReference type="PANTHER" id="PTHR24223">
    <property type="entry name" value="ATP-BINDING CASSETTE SUB-FAMILY C"/>
    <property type="match status" value="1"/>
</dbReference>
<name>A0AA40BA76_9PEZI</name>
<keyword evidence="8" id="KW-1185">Reference proteome</keyword>
<dbReference type="EMBL" id="JAUKUA010000001">
    <property type="protein sequence ID" value="KAK0730530.1"/>
    <property type="molecule type" value="Genomic_DNA"/>
</dbReference>
<feature type="domain" description="ABC transporter" evidence="6">
    <location>
        <begin position="90"/>
        <end position="123"/>
    </location>
</feature>
<organism evidence="7 8">
    <name type="scientific">Lasiosphaeris hirsuta</name>
    <dbReference type="NCBI Taxonomy" id="260670"/>
    <lineage>
        <taxon>Eukaryota</taxon>
        <taxon>Fungi</taxon>
        <taxon>Dikarya</taxon>
        <taxon>Ascomycota</taxon>
        <taxon>Pezizomycotina</taxon>
        <taxon>Sordariomycetes</taxon>
        <taxon>Sordariomycetidae</taxon>
        <taxon>Sordariales</taxon>
        <taxon>Lasiosphaeriaceae</taxon>
        <taxon>Lasiosphaeris</taxon>
    </lineage>
</organism>
<dbReference type="InterPro" id="IPR003439">
    <property type="entry name" value="ABC_transporter-like_ATP-bd"/>
</dbReference>
<evidence type="ECO:0000256" key="1">
    <source>
        <dbReference type="ARBA" id="ARBA00004141"/>
    </source>
</evidence>
<dbReference type="SUPFAM" id="SSF52540">
    <property type="entry name" value="P-loop containing nucleoside triphosphate hydrolases"/>
    <property type="match status" value="1"/>
</dbReference>
<comment type="similarity">
    <text evidence="2">Belongs to the ABC transporter superfamily. ABCC family. Conjugate transporter (TC 3.A.1.208) subfamily.</text>
</comment>
<protein>
    <submittedName>
        <fullName evidence="7">P-loop containing nucleoside triphosphate hydrolase protein</fullName>
    </submittedName>
</protein>
<dbReference type="GO" id="GO:0005524">
    <property type="term" value="F:ATP binding"/>
    <property type="evidence" value="ECO:0007669"/>
    <property type="project" value="UniProtKB-KW"/>
</dbReference>
<dbReference type="Pfam" id="PF00005">
    <property type="entry name" value="ABC_tran"/>
    <property type="match status" value="1"/>
</dbReference>
<comment type="subcellular location">
    <subcellularLocation>
        <location evidence="1">Membrane</location>
        <topology evidence="1">Multi-pass membrane protein</topology>
    </subcellularLocation>
</comment>
<evidence type="ECO:0000313" key="8">
    <source>
        <dbReference type="Proteomes" id="UP001172102"/>
    </source>
</evidence>
<dbReference type="GO" id="GO:0042626">
    <property type="term" value="F:ATPase-coupled transmembrane transporter activity"/>
    <property type="evidence" value="ECO:0007669"/>
    <property type="project" value="TreeGrafter"/>
</dbReference>
<evidence type="ECO:0000313" key="7">
    <source>
        <dbReference type="EMBL" id="KAK0730530.1"/>
    </source>
</evidence>
<sequence>MLIFSKALKQYEAAAPAQEQKKRSSIGQTDGGGAGASGKPKKKKGVQQSAINHMKLDSAVVASQSQSSANTATISPMPSPIANLSMPISPPGANLSQGQRQLVCFARAILKRPKIVVLDEATSAVDRRTDHGIQESLREEFAATGCTALIIAHRLSTVADFDRILVLDKGCVS</sequence>
<proteinExistence type="inferred from homology"/>
<evidence type="ECO:0000256" key="2">
    <source>
        <dbReference type="ARBA" id="ARBA00009726"/>
    </source>
</evidence>
<gene>
    <name evidence="7" type="ORF">B0H67DRAFT_678338</name>
</gene>
<accession>A0AA40BA76</accession>
<dbReference type="GO" id="GO:0016887">
    <property type="term" value="F:ATP hydrolysis activity"/>
    <property type="evidence" value="ECO:0007669"/>
    <property type="project" value="InterPro"/>
</dbReference>
<dbReference type="GO" id="GO:0016020">
    <property type="term" value="C:membrane"/>
    <property type="evidence" value="ECO:0007669"/>
    <property type="project" value="UniProtKB-SubCell"/>
</dbReference>
<reference evidence="7" key="1">
    <citation type="submission" date="2023-06" db="EMBL/GenBank/DDBJ databases">
        <title>Genome-scale phylogeny and comparative genomics of the fungal order Sordariales.</title>
        <authorList>
            <consortium name="Lawrence Berkeley National Laboratory"/>
            <person name="Hensen N."/>
            <person name="Bonometti L."/>
            <person name="Westerberg I."/>
            <person name="Brannstrom I.O."/>
            <person name="Guillou S."/>
            <person name="Cros-Aarteil S."/>
            <person name="Calhoun S."/>
            <person name="Haridas S."/>
            <person name="Kuo A."/>
            <person name="Mondo S."/>
            <person name="Pangilinan J."/>
            <person name="Riley R."/>
            <person name="Labutti K."/>
            <person name="Andreopoulos B."/>
            <person name="Lipzen A."/>
            <person name="Chen C."/>
            <person name="Yanf M."/>
            <person name="Daum C."/>
            <person name="Ng V."/>
            <person name="Clum A."/>
            <person name="Steindorff A."/>
            <person name="Ohm R."/>
            <person name="Martin F."/>
            <person name="Silar P."/>
            <person name="Natvig D."/>
            <person name="Lalanne C."/>
            <person name="Gautier V."/>
            <person name="Ament-Velasquez S.L."/>
            <person name="Kruys A."/>
            <person name="Hutchinson M.I."/>
            <person name="Powell A.J."/>
            <person name="Barry K."/>
            <person name="Miller A.N."/>
            <person name="Grigoriev I.V."/>
            <person name="Debuchy R."/>
            <person name="Gladieux P."/>
            <person name="Thoren M.H."/>
            <person name="Johannesson H."/>
        </authorList>
    </citation>
    <scope>NUCLEOTIDE SEQUENCE</scope>
    <source>
        <strain evidence="7">SMH4607-1</strain>
    </source>
</reference>
<evidence type="ECO:0000256" key="3">
    <source>
        <dbReference type="ARBA" id="ARBA00022741"/>
    </source>
</evidence>
<dbReference type="InterPro" id="IPR027417">
    <property type="entry name" value="P-loop_NTPase"/>
</dbReference>
<keyword evidence="4" id="KW-0067">ATP-binding</keyword>
<dbReference type="AlphaFoldDB" id="A0AA40BA76"/>
<feature type="region of interest" description="Disordered" evidence="5">
    <location>
        <begin position="13"/>
        <end position="48"/>
    </location>
</feature>
<keyword evidence="3" id="KW-0547">Nucleotide-binding</keyword>